<sequence length="219" mass="22925">MYFFNGFVSALVLAISSTTVHSEYTEHTKSAKVHLVHVGVNSSLVFSPSSVKAKPGDTIHFQFHQKNHSVIQSTFEAPCAPISSVQSNITGFDSGFKPVAADAKDFPIYSVKINNTNTIWASCSQVGHCAKGMVFAVNPPSNGTKTFKHFRSLAMSGASAARSSAAVQTPRASPSSGKAAAASSSAAVAPKATGEGHKELANMMLVMLLAVFGGAFIML</sequence>
<keyword evidence="3" id="KW-1185">Reference proteome</keyword>
<dbReference type="Gene3D" id="2.60.40.420">
    <property type="entry name" value="Cupredoxins - blue copper proteins"/>
    <property type="match status" value="1"/>
</dbReference>
<dbReference type="Proteomes" id="UP001201262">
    <property type="component" value="Unassembled WGS sequence"/>
</dbReference>
<proteinExistence type="predicted"/>
<dbReference type="GeneID" id="70250606"/>
<dbReference type="InterPro" id="IPR052953">
    <property type="entry name" value="Ser-rich/MCO-related"/>
</dbReference>
<evidence type="ECO:0000313" key="3">
    <source>
        <dbReference type="Proteomes" id="UP001201262"/>
    </source>
</evidence>
<reference evidence="2" key="1">
    <citation type="submission" date="2021-12" db="EMBL/GenBank/DDBJ databases">
        <title>Convergent genome expansion in fungi linked to evolution of root-endophyte symbiosis.</title>
        <authorList>
            <consortium name="DOE Joint Genome Institute"/>
            <person name="Ke Y.-H."/>
            <person name="Bonito G."/>
            <person name="Liao H.-L."/>
            <person name="Looney B."/>
            <person name="Rojas-Flechas A."/>
            <person name="Nash J."/>
            <person name="Hameed K."/>
            <person name="Schadt C."/>
            <person name="Martin F."/>
            <person name="Crous P.W."/>
            <person name="Miettinen O."/>
            <person name="Magnuson J.K."/>
            <person name="Labbe J."/>
            <person name="Jacobson D."/>
            <person name="Doktycz M.J."/>
            <person name="Veneault-Fourrey C."/>
            <person name="Kuo A."/>
            <person name="Mondo S."/>
            <person name="Calhoun S."/>
            <person name="Riley R."/>
            <person name="Ohm R."/>
            <person name="LaButti K."/>
            <person name="Andreopoulos B."/>
            <person name="Pangilinan J."/>
            <person name="Nolan M."/>
            <person name="Tritt A."/>
            <person name="Clum A."/>
            <person name="Lipzen A."/>
            <person name="Daum C."/>
            <person name="Barry K."/>
            <person name="Grigoriev I.V."/>
            <person name="Vilgalys R."/>
        </authorList>
    </citation>
    <scope>NUCLEOTIDE SEQUENCE</scope>
    <source>
        <strain evidence="2">PMI_201</strain>
    </source>
</reference>
<comment type="caution">
    <text evidence="2">The sequence shown here is derived from an EMBL/GenBank/DDBJ whole genome shotgun (WGS) entry which is preliminary data.</text>
</comment>
<keyword evidence="1" id="KW-0732">Signal</keyword>
<name>A0AAD4KXM7_9EURO</name>
<evidence type="ECO:0000256" key="1">
    <source>
        <dbReference type="SAM" id="SignalP"/>
    </source>
</evidence>
<dbReference type="AlphaFoldDB" id="A0AAD4KXM7"/>
<evidence type="ECO:0000313" key="2">
    <source>
        <dbReference type="EMBL" id="KAH8699138.1"/>
    </source>
</evidence>
<dbReference type="RefSeq" id="XP_046073602.1">
    <property type="nucleotide sequence ID" value="XM_046220319.1"/>
</dbReference>
<accession>A0AAD4KXM7</accession>
<feature type="chain" id="PRO_5042164131" description="Phytocyanin domain-containing protein" evidence="1">
    <location>
        <begin position="23"/>
        <end position="219"/>
    </location>
</feature>
<dbReference type="PANTHER" id="PTHR34883">
    <property type="entry name" value="SERINE-RICH PROTEIN, PUTATIVE-RELATED-RELATED"/>
    <property type="match status" value="1"/>
</dbReference>
<feature type="signal peptide" evidence="1">
    <location>
        <begin position="1"/>
        <end position="22"/>
    </location>
</feature>
<dbReference type="EMBL" id="JAJTJA010000005">
    <property type="protein sequence ID" value="KAH8699138.1"/>
    <property type="molecule type" value="Genomic_DNA"/>
</dbReference>
<gene>
    <name evidence="2" type="ORF">BGW36DRAFT_426813</name>
</gene>
<dbReference type="PANTHER" id="PTHR34883:SF15">
    <property type="entry name" value="EXTRACELLULAR SERINE-RICH PROTEIN"/>
    <property type="match status" value="1"/>
</dbReference>
<dbReference type="InterPro" id="IPR008972">
    <property type="entry name" value="Cupredoxin"/>
</dbReference>
<organism evidence="2 3">
    <name type="scientific">Talaromyces proteolyticus</name>
    <dbReference type="NCBI Taxonomy" id="1131652"/>
    <lineage>
        <taxon>Eukaryota</taxon>
        <taxon>Fungi</taxon>
        <taxon>Dikarya</taxon>
        <taxon>Ascomycota</taxon>
        <taxon>Pezizomycotina</taxon>
        <taxon>Eurotiomycetes</taxon>
        <taxon>Eurotiomycetidae</taxon>
        <taxon>Eurotiales</taxon>
        <taxon>Trichocomaceae</taxon>
        <taxon>Talaromyces</taxon>
        <taxon>Talaromyces sect. Bacilispori</taxon>
    </lineage>
</organism>
<dbReference type="CDD" id="cd00920">
    <property type="entry name" value="Cupredoxin"/>
    <property type="match status" value="1"/>
</dbReference>
<evidence type="ECO:0008006" key="4">
    <source>
        <dbReference type="Google" id="ProtNLM"/>
    </source>
</evidence>
<protein>
    <recommendedName>
        <fullName evidence="4">Phytocyanin domain-containing protein</fullName>
    </recommendedName>
</protein>
<dbReference type="SUPFAM" id="SSF49503">
    <property type="entry name" value="Cupredoxins"/>
    <property type="match status" value="1"/>
</dbReference>